<proteinExistence type="predicted"/>
<gene>
    <name evidence="1" type="ORF">N5C46_20830</name>
</gene>
<dbReference type="Proteomes" id="UP001064027">
    <property type="component" value="Chromosome"/>
</dbReference>
<reference evidence="1" key="1">
    <citation type="submission" date="2022-09" db="EMBL/GenBank/DDBJ databases">
        <title>Complete genome sequence of Rossellomorea vietnamensis strain RL-WG62, a newly isolated PGPR with the potential for plant salinity stress alleviation.</title>
        <authorList>
            <person name="Ren L."/>
            <person name="Wang G."/>
            <person name="Hu H."/>
        </authorList>
    </citation>
    <scope>NUCLEOTIDE SEQUENCE</scope>
    <source>
        <strain evidence="1">RL-WG62</strain>
    </source>
</reference>
<evidence type="ECO:0000313" key="2">
    <source>
        <dbReference type="Proteomes" id="UP001064027"/>
    </source>
</evidence>
<keyword evidence="2" id="KW-1185">Reference proteome</keyword>
<accession>A0ACD4C8X7</accession>
<sequence>MIRKLLFLILVISIMGACSQQETEENPTEGKNFTLEEVETIITDQGIELDKETDLQSENVFIQELNGITPEVYNVKGHTLSVYVFSSASDREKGFQRFEENTATAEVVEHRAYQFNNILVFYISDDEKMQNRLLEALQELDAS</sequence>
<evidence type="ECO:0000313" key="1">
    <source>
        <dbReference type="EMBL" id="UXH44052.1"/>
    </source>
</evidence>
<protein>
    <submittedName>
        <fullName evidence="1">Uncharacterized protein</fullName>
    </submittedName>
</protein>
<organism evidence="1 2">
    <name type="scientific">Rossellomorea vietnamensis</name>
    <dbReference type="NCBI Taxonomy" id="218284"/>
    <lineage>
        <taxon>Bacteria</taxon>
        <taxon>Bacillati</taxon>
        <taxon>Bacillota</taxon>
        <taxon>Bacilli</taxon>
        <taxon>Bacillales</taxon>
        <taxon>Bacillaceae</taxon>
        <taxon>Rossellomorea</taxon>
    </lineage>
</organism>
<dbReference type="EMBL" id="CP104558">
    <property type="protein sequence ID" value="UXH44052.1"/>
    <property type="molecule type" value="Genomic_DNA"/>
</dbReference>
<name>A0ACD4C8X7_9BACI</name>